<dbReference type="EMBL" id="BKCJ011855741">
    <property type="protein sequence ID" value="GFD58658.1"/>
    <property type="molecule type" value="Genomic_DNA"/>
</dbReference>
<protein>
    <submittedName>
        <fullName evidence="7">Uncharacterized protein</fullName>
    </submittedName>
</protein>
<comment type="caution">
    <text evidence="7">The sequence shown here is derived from an EMBL/GenBank/DDBJ whole genome shotgun (WGS) entry which is preliminary data.</text>
</comment>
<gene>
    <name evidence="7" type="ORF">Tci_930627</name>
</gene>
<reference evidence="7" key="1">
    <citation type="journal article" date="2019" name="Sci. Rep.">
        <title>Draft genome of Tanacetum cinerariifolium, the natural source of mosquito coil.</title>
        <authorList>
            <person name="Yamashiro T."/>
            <person name="Shiraishi A."/>
            <person name="Satake H."/>
            <person name="Nakayama K."/>
        </authorList>
    </citation>
    <scope>NUCLEOTIDE SEQUENCE</scope>
</reference>
<keyword evidence="6" id="KW-0472">Membrane</keyword>
<evidence type="ECO:0000313" key="7">
    <source>
        <dbReference type="EMBL" id="GFD58658.1"/>
    </source>
</evidence>
<keyword evidence="3" id="KW-1003">Cell membrane</keyword>
<dbReference type="InterPro" id="IPR027417">
    <property type="entry name" value="P-loop_NTPase"/>
</dbReference>
<dbReference type="InterPro" id="IPR051539">
    <property type="entry name" value="T4SS-coupling_protein"/>
</dbReference>
<dbReference type="AlphaFoldDB" id="A0A699XKV3"/>
<dbReference type="Gene3D" id="3.40.50.300">
    <property type="entry name" value="P-loop containing nucleotide triphosphate hydrolases"/>
    <property type="match status" value="1"/>
</dbReference>
<evidence type="ECO:0000256" key="2">
    <source>
        <dbReference type="ARBA" id="ARBA00008806"/>
    </source>
</evidence>
<sequence>MNLFFTQMLDMNMDSMPEDDPTVRHELMPILDEWAAMGRMPIVENTIQLQGGYGIRPVFIAHSVPQLRAIYGRDQTDHIISC</sequence>
<dbReference type="Pfam" id="PF02534">
    <property type="entry name" value="T4SS-DNA_transf"/>
    <property type="match status" value="1"/>
</dbReference>
<comment type="similarity">
    <text evidence="2">Belongs to the VirD4/TraG family.</text>
</comment>
<keyword evidence="4" id="KW-0812">Transmembrane</keyword>
<keyword evidence="5" id="KW-1133">Transmembrane helix</keyword>
<evidence type="ECO:0000256" key="4">
    <source>
        <dbReference type="ARBA" id="ARBA00022692"/>
    </source>
</evidence>
<feature type="non-terminal residue" evidence="7">
    <location>
        <position position="82"/>
    </location>
</feature>
<dbReference type="InterPro" id="IPR003688">
    <property type="entry name" value="TraG/VirD4"/>
</dbReference>
<accession>A0A699XKV3</accession>
<comment type="subcellular location">
    <subcellularLocation>
        <location evidence="1">Cell membrane</location>
        <topology evidence="1">Multi-pass membrane protein</topology>
    </subcellularLocation>
</comment>
<dbReference type="GO" id="GO:0005886">
    <property type="term" value="C:plasma membrane"/>
    <property type="evidence" value="ECO:0007669"/>
    <property type="project" value="UniProtKB-SubCell"/>
</dbReference>
<proteinExistence type="inferred from homology"/>
<name>A0A699XKV3_TANCI</name>
<dbReference type="SUPFAM" id="SSF52540">
    <property type="entry name" value="P-loop containing nucleoside triphosphate hydrolases"/>
    <property type="match status" value="1"/>
</dbReference>
<dbReference type="CDD" id="cd01127">
    <property type="entry name" value="TrwB_TraG_TraD_VirD4"/>
    <property type="match status" value="1"/>
</dbReference>
<dbReference type="PANTHER" id="PTHR37937:SF1">
    <property type="entry name" value="CONJUGATIVE TRANSFER: DNA TRANSPORT"/>
    <property type="match status" value="1"/>
</dbReference>
<evidence type="ECO:0000256" key="3">
    <source>
        <dbReference type="ARBA" id="ARBA00022475"/>
    </source>
</evidence>
<evidence type="ECO:0000256" key="1">
    <source>
        <dbReference type="ARBA" id="ARBA00004651"/>
    </source>
</evidence>
<evidence type="ECO:0000256" key="6">
    <source>
        <dbReference type="ARBA" id="ARBA00023136"/>
    </source>
</evidence>
<evidence type="ECO:0000256" key="5">
    <source>
        <dbReference type="ARBA" id="ARBA00022989"/>
    </source>
</evidence>
<organism evidence="7">
    <name type="scientific">Tanacetum cinerariifolium</name>
    <name type="common">Dalmatian daisy</name>
    <name type="synonym">Chrysanthemum cinerariifolium</name>
    <dbReference type="NCBI Taxonomy" id="118510"/>
    <lineage>
        <taxon>Eukaryota</taxon>
        <taxon>Viridiplantae</taxon>
        <taxon>Streptophyta</taxon>
        <taxon>Embryophyta</taxon>
        <taxon>Tracheophyta</taxon>
        <taxon>Spermatophyta</taxon>
        <taxon>Magnoliopsida</taxon>
        <taxon>eudicotyledons</taxon>
        <taxon>Gunneridae</taxon>
        <taxon>Pentapetalae</taxon>
        <taxon>asterids</taxon>
        <taxon>campanulids</taxon>
        <taxon>Asterales</taxon>
        <taxon>Asteraceae</taxon>
        <taxon>Asteroideae</taxon>
        <taxon>Anthemideae</taxon>
        <taxon>Anthemidinae</taxon>
        <taxon>Tanacetum</taxon>
    </lineage>
</organism>
<dbReference type="PANTHER" id="PTHR37937">
    <property type="entry name" value="CONJUGATIVE TRANSFER: DNA TRANSPORT"/>
    <property type="match status" value="1"/>
</dbReference>